<name>A0A5D4U099_9BACI</name>
<protein>
    <submittedName>
        <fullName evidence="1">Uncharacterized protein</fullName>
    </submittedName>
</protein>
<dbReference type="RefSeq" id="WP_148970971.1">
    <property type="nucleotide sequence ID" value="NZ_CANLNA010000008.1"/>
</dbReference>
<proteinExistence type="predicted"/>
<accession>A0A5D4U099</accession>
<reference evidence="1 2" key="1">
    <citation type="submission" date="2019-08" db="EMBL/GenBank/DDBJ databases">
        <title>Bacillus genomes from the desert of Cuatro Cienegas, Coahuila.</title>
        <authorList>
            <person name="Olmedo-Alvarez G."/>
        </authorList>
    </citation>
    <scope>NUCLEOTIDE SEQUENCE [LARGE SCALE GENOMIC DNA]</scope>
    <source>
        <strain evidence="1 2">CH87b_3T</strain>
    </source>
</reference>
<dbReference type="OrthoDB" id="2989520at2"/>
<evidence type="ECO:0000313" key="2">
    <source>
        <dbReference type="Proteomes" id="UP000324269"/>
    </source>
</evidence>
<organism evidence="1 2">
    <name type="scientific">Rossellomorea aquimaris</name>
    <dbReference type="NCBI Taxonomy" id="189382"/>
    <lineage>
        <taxon>Bacteria</taxon>
        <taxon>Bacillati</taxon>
        <taxon>Bacillota</taxon>
        <taxon>Bacilli</taxon>
        <taxon>Bacillales</taxon>
        <taxon>Bacillaceae</taxon>
        <taxon>Rossellomorea</taxon>
    </lineage>
</organism>
<dbReference type="EMBL" id="VTEZ01000009">
    <property type="protein sequence ID" value="TYS80652.1"/>
    <property type="molecule type" value="Genomic_DNA"/>
</dbReference>
<dbReference type="Proteomes" id="UP000324269">
    <property type="component" value="Unassembled WGS sequence"/>
</dbReference>
<evidence type="ECO:0000313" key="1">
    <source>
        <dbReference type="EMBL" id="TYS80652.1"/>
    </source>
</evidence>
<dbReference type="AlphaFoldDB" id="A0A5D4U099"/>
<gene>
    <name evidence="1" type="ORF">FZC85_20565</name>
</gene>
<comment type="caution">
    <text evidence="1">The sequence shown here is derived from an EMBL/GenBank/DDBJ whole genome shotgun (WGS) entry which is preliminary data.</text>
</comment>
<sequence>MQEPDSLLNLEKYRQKKQRMAEDHIKDLYRKAYEYALKETNIREKVRAKMIFSKRFLTQDDIQMDEEVEQLFQEWFLFDYKTIKGQTLFFQFLQSHFLHESVKLLGAIVLTAAWEPIIIRKIDTLNEEAAFTCQNVIQDEEVSVKTNLDCKKKGIREGGVYFVRKVPLVTHQWILGPVFPVKSEGILSDVKNHYGQMNQKTGVLWRTYLKEEAPNFIIRSLS</sequence>